<evidence type="ECO:0000256" key="2">
    <source>
        <dbReference type="ARBA" id="ARBA00007104"/>
    </source>
</evidence>
<reference evidence="12 14" key="2">
    <citation type="submission" date="2018-07" db="EMBL/GenBank/DDBJ databases">
        <title>Draft Genome Assemblies for Five Robust Yarrowia lipolytica Strains Exhibiting High Lipid Production and Pentose Sugar Utilization and Sugar Alcohol Secretion from Undetoxified Lignocellulosic Biomass Hydrolysates.</title>
        <authorList>
            <consortium name="DOE Joint Genome Institute"/>
            <person name="Walker C."/>
            <person name="Ryu S."/>
            <person name="Na H."/>
            <person name="Zane M."/>
            <person name="LaButti K."/>
            <person name="Lipzen A."/>
            <person name="Haridas S."/>
            <person name="Barry K."/>
            <person name="Grigoriev I.V."/>
            <person name="Quarterman J."/>
            <person name="Slininger P."/>
            <person name="Dien B."/>
            <person name="Trinh C.T."/>
        </authorList>
    </citation>
    <scope>NUCLEOTIDE SEQUENCE [LARGE SCALE GENOMIC DNA]</scope>
    <source>
        <strain evidence="12 14">YB392</strain>
    </source>
</reference>
<evidence type="ECO:0000256" key="6">
    <source>
        <dbReference type="ARBA" id="ARBA00023136"/>
    </source>
</evidence>
<dbReference type="PROSITE" id="PS50866">
    <property type="entry name" value="GOLD"/>
    <property type="match status" value="1"/>
</dbReference>
<evidence type="ECO:0000256" key="5">
    <source>
        <dbReference type="ARBA" id="ARBA00022989"/>
    </source>
</evidence>
<dbReference type="RefSeq" id="XP_505781.1">
    <property type="nucleotide sequence ID" value="XM_505781.1"/>
</dbReference>
<dbReference type="Pfam" id="PF01105">
    <property type="entry name" value="EMP24_GP25L"/>
    <property type="match status" value="1"/>
</dbReference>
<dbReference type="AlphaFoldDB" id="A0A1D8NPN8"/>
<dbReference type="Proteomes" id="UP000256601">
    <property type="component" value="Unassembled WGS sequence"/>
</dbReference>
<evidence type="ECO:0000256" key="7">
    <source>
        <dbReference type="RuleBase" id="RU003827"/>
    </source>
</evidence>
<gene>
    <name evidence="12" type="ORF">B0I71DRAFT_135676</name>
    <name evidence="11" type="ORF">YALI1_F30496g</name>
</gene>
<organism evidence="11 13">
    <name type="scientific">Yarrowia lipolytica</name>
    <name type="common">Candida lipolytica</name>
    <dbReference type="NCBI Taxonomy" id="4952"/>
    <lineage>
        <taxon>Eukaryota</taxon>
        <taxon>Fungi</taxon>
        <taxon>Dikarya</taxon>
        <taxon>Ascomycota</taxon>
        <taxon>Saccharomycotina</taxon>
        <taxon>Dipodascomycetes</taxon>
        <taxon>Dipodascales</taxon>
        <taxon>Dipodascales incertae sedis</taxon>
        <taxon>Yarrowia</taxon>
    </lineage>
</organism>
<keyword evidence="3 7" id="KW-0812">Transmembrane</keyword>
<reference evidence="11 13" key="1">
    <citation type="journal article" date="2016" name="PLoS ONE">
        <title>Sequence Assembly of Yarrowia lipolytica Strain W29/CLIB89 Shows Transposable Element Diversity.</title>
        <authorList>
            <person name="Magnan C."/>
            <person name="Yu J."/>
            <person name="Chang I."/>
            <person name="Jahn E."/>
            <person name="Kanomata Y."/>
            <person name="Wu J."/>
            <person name="Zeller M."/>
            <person name="Oakes M."/>
            <person name="Baldi P."/>
            <person name="Sandmeyer S."/>
        </authorList>
    </citation>
    <scope>NUCLEOTIDE SEQUENCE [LARGE SCALE GENOMIC DNA]</scope>
    <source>
        <strain evidence="11">CLIB89</strain>
        <strain evidence="13">CLIB89(W29)</strain>
    </source>
</reference>
<comment type="subcellular location">
    <subcellularLocation>
        <location evidence="1 7">Membrane</location>
        <topology evidence="1 7">Single-pass type I membrane protein</topology>
    </subcellularLocation>
</comment>
<keyword evidence="4 9" id="KW-0732">Signal</keyword>
<dbReference type="KEGG" id="yli:2908775"/>
<keyword evidence="5 8" id="KW-1133">Transmembrane helix</keyword>
<feature type="signal peptide" evidence="9">
    <location>
        <begin position="1"/>
        <end position="17"/>
    </location>
</feature>
<dbReference type="GeneID" id="2908775"/>
<evidence type="ECO:0000313" key="12">
    <source>
        <dbReference type="EMBL" id="RDW23594.1"/>
    </source>
</evidence>
<dbReference type="InterPro" id="IPR015720">
    <property type="entry name" value="Emp24-like"/>
</dbReference>
<dbReference type="GO" id="GO:0016020">
    <property type="term" value="C:membrane"/>
    <property type="evidence" value="ECO:0007669"/>
    <property type="project" value="UniProtKB-SubCell"/>
</dbReference>
<comment type="similarity">
    <text evidence="2 7">Belongs to the EMP24/GP25L family.</text>
</comment>
<sequence>MRLILLLALLLASFTYAHDARFRFLLEPGTENCFYEDVRKIGNFIEYSYKVEKGGASGLQFVVRDPAKNIVTEDRTKLKIIKKKFLSKSWGEYQFCFRHVLPYFPEKKIEFMYNSVEDPLMEPLTHEQKNPIHPGTIEAAAEYEGVEDQLTKVELAVSRSYSKLDDLWDRLNEDIDVTHKVAVNFSRGNLGIVALTILVAVTQVYLIEVYIIGERDVDKSA</sequence>
<evidence type="ECO:0000256" key="8">
    <source>
        <dbReference type="SAM" id="Phobius"/>
    </source>
</evidence>
<evidence type="ECO:0000313" key="14">
    <source>
        <dbReference type="Proteomes" id="UP000256601"/>
    </source>
</evidence>
<evidence type="ECO:0000256" key="1">
    <source>
        <dbReference type="ARBA" id="ARBA00004479"/>
    </source>
</evidence>
<dbReference type="VEuPathDB" id="FungiDB:YALI0_F23265g"/>
<dbReference type="PANTHER" id="PTHR22811">
    <property type="entry name" value="TRANSMEMBRANE EMP24 DOMAIN-CONTAINING PROTEIN"/>
    <property type="match status" value="1"/>
</dbReference>
<feature type="transmembrane region" description="Helical" evidence="8">
    <location>
        <begin position="190"/>
        <end position="212"/>
    </location>
</feature>
<dbReference type="EMBL" id="KZ859074">
    <property type="protein sequence ID" value="RDW23594.1"/>
    <property type="molecule type" value="Genomic_DNA"/>
</dbReference>
<protein>
    <submittedName>
        <fullName evidence="12">Emp24/gp25L/p24 family/GOLD-domain-containing protein</fullName>
    </submittedName>
</protein>
<keyword evidence="6 8" id="KW-0472">Membrane</keyword>
<proteinExistence type="inferred from homology"/>
<evidence type="ECO:0000256" key="4">
    <source>
        <dbReference type="ARBA" id="ARBA00022729"/>
    </source>
</evidence>
<dbReference type="Proteomes" id="UP000182444">
    <property type="component" value="Chromosome 1F"/>
</dbReference>
<dbReference type="OrthoDB" id="5976732at2759"/>
<accession>A0A1D8NPN8</accession>
<dbReference type="InterPro" id="IPR009038">
    <property type="entry name" value="GOLD_dom"/>
</dbReference>
<name>A0A1D8NPN8_YARLL</name>
<dbReference type="VEuPathDB" id="FungiDB:YALI1_F30496g"/>
<dbReference type="EMBL" id="CP017558">
    <property type="protein sequence ID" value="AOW07600.1"/>
    <property type="molecule type" value="Genomic_DNA"/>
</dbReference>
<evidence type="ECO:0000313" key="13">
    <source>
        <dbReference type="Proteomes" id="UP000182444"/>
    </source>
</evidence>
<feature type="chain" id="PRO_5033268777" evidence="9">
    <location>
        <begin position="18"/>
        <end position="221"/>
    </location>
</feature>
<feature type="domain" description="GOLD" evidence="10">
    <location>
        <begin position="31"/>
        <end position="115"/>
    </location>
</feature>
<evidence type="ECO:0000259" key="10">
    <source>
        <dbReference type="PROSITE" id="PS50866"/>
    </source>
</evidence>
<evidence type="ECO:0000256" key="3">
    <source>
        <dbReference type="ARBA" id="ARBA00022692"/>
    </source>
</evidence>
<dbReference type="SMART" id="SM01190">
    <property type="entry name" value="EMP24_GP25L"/>
    <property type="match status" value="1"/>
</dbReference>
<evidence type="ECO:0000256" key="9">
    <source>
        <dbReference type="SAM" id="SignalP"/>
    </source>
</evidence>
<evidence type="ECO:0000313" key="11">
    <source>
        <dbReference type="EMBL" id="AOW07600.1"/>
    </source>
</evidence>